<accession>A0ABZ1WHK6</accession>
<evidence type="ECO:0000313" key="2">
    <source>
        <dbReference type="EMBL" id="WUS60425.1"/>
    </source>
</evidence>
<organism evidence="2 3">
    <name type="scientific">Kitasatospora herbaricolor</name>
    <dbReference type="NCBI Taxonomy" id="68217"/>
    <lineage>
        <taxon>Bacteria</taxon>
        <taxon>Bacillati</taxon>
        <taxon>Actinomycetota</taxon>
        <taxon>Actinomycetes</taxon>
        <taxon>Kitasatosporales</taxon>
        <taxon>Streptomycetaceae</taxon>
        <taxon>Kitasatospora</taxon>
    </lineage>
</organism>
<name>A0ABZ1WHK6_9ACTN</name>
<dbReference type="EMBL" id="CP108482">
    <property type="protein sequence ID" value="WUS60425.1"/>
    <property type="molecule type" value="Genomic_DNA"/>
</dbReference>
<gene>
    <name evidence="2" type="ORF">OG469_36040</name>
</gene>
<protein>
    <submittedName>
        <fullName evidence="2">Uncharacterized protein</fullName>
    </submittedName>
</protein>
<evidence type="ECO:0000256" key="1">
    <source>
        <dbReference type="SAM" id="MobiDB-lite"/>
    </source>
</evidence>
<reference evidence="2 3" key="1">
    <citation type="submission" date="2022-10" db="EMBL/GenBank/DDBJ databases">
        <title>The complete genomes of actinobacterial strains from the NBC collection.</title>
        <authorList>
            <person name="Joergensen T.S."/>
            <person name="Alvarez Arevalo M."/>
            <person name="Sterndorff E.B."/>
            <person name="Faurdal D."/>
            <person name="Vuksanovic O."/>
            <person name="Mourched A.-S."/>
            <person name="Charusanti P."/>
            <person name="Shaw S."/>
            <person name="Blin K."/>
            <person name="Weber T."/>
        </authorList>
    </citation>
    <scope>NUCLEOTIDE SEQUENCE [LARGE SCALE GENOMIC DNA]</scope>
    <source>
        <strain evidence="2 3">NBC_01247</strain>
    </source>
</reference>
<sequence>MNDEGITPGAGTVRERTPGGTFDPEVLWNTCATVGPFLALSLGPILDLRLGRWFRGGDDRP</sequence>
<proteinExistence type="predicted"/>
<dbReference type="Proteomes" id="UP001432014">
    <property type="component" value="Chromosome"/>
</dbReference>
<dbReference type="RefSeq" id="WP_329493474.1">
    <property type="nucleotide sequence ID" value="NZ_CP108460.1"/>
</dbReference>
<feature type="region of interest" description="Disordered" evidence="1">
    <location>
        <begin position="1"/>
        <end position="22"/>
    </location>
</feature>
<keyword evidence="3" id="KW-1185">Reference proteome</keyword>
<evidence type="ECO:0000313" key="3">
    <source>
        <dbReference type="Proteomes" id="UP001432014"/>
    </source>
</evidence>